<dbReference type="RefSeq" id="WP_344312267.1">
    <property type="nucleotide sequence ID" value="NZ_BAAANY010000017.1"/>
</dbReference>
<dbReference type="InterPro" id="IPR003607">
    <property type="entry name" value="HD/PDEase_dom"/>
</dbReference>
<proteinExistence type="predicted"/>
<dbReference type="Pfam" id="PF01966">
    <property type="entry name" value="HD"/>
    <property type="match status" value="1"/>
</dbReference>
<evidence type="ECO:0000259" key="1">
    <source>
        <dbReference type="Pfam" id="PF01966"/>
    </source>
</evidence>
<evidence type="ECO:0000313" key="3">
    <source>
        <dbReference type="Proteomes" id="UP001500618"/>
    </source>
</evidence>
<gene>
    <name evidence="2" type="ORF">GCM10009765_44350</name>
</gene>
<dbReference type="NCBIfam" id="TIGR00277">
    <property type="entry name" value="HDIG"/>
    <property type="match status" value="1"/>
</dbReference>
<protein>
    <submittedName>
        <fullName evidence="2">HDIG domain-containing protein</fullName>
    </submittedName>
</protein>
<keyword evidence="3" id="KW-1185">Reference proteome</keyword>
<accession>A0ABN2HM29</accession>
<organism evidence="2 3">
    <name type="scientific">Fodinicola feengrottensis</name>
    <dbReference type="NCBI Taxonomy" id="435914"/>
    <lineage>
        <taxon>Bacteria</taxon>
        <taxon>Bacillati</taxon>
        <taxon>Actinomycetota</taxon>
        <taxon>Actinomycetes</taxon>
        <taxon>Mycobacteriales</taxon>
        <taxon>Fodinicola</taxon>
    </lineage>
</organism>
<evidence type="ECO:0000313" key="2">
    <source>
        <dbReference type="EMBL" id="GAA1690102.1"/>
    </source>
</evidence>
<dbReference type="InterPro" id="IPR006674">
    <property type="entry name" value="HD_domain"/>
</dbReference>
<comment type="caution">
    <text evidence="2">The sequence shown here is derived from an EMBL/GenBank/DDBJ whole genome shotgun (WGS) entry which is preliminary data.</text>
</comment>
<sequence length="188" mass="20357">MVDVQLEDAKALAVRLVSPLGDRWKHVQAVGGRASVLAPAVPADDGELLVMAGWLHDIGYAPEITRTGMHALDGAVHLRELGYPERLVCLVAHHTGARFEAAERGLSAQLGAFTLEDSPTMDTLICADLTTGPQGQPLRFEDRIAEIFQRYKPDSPVHRSLTAGLESLTGSVKRTRQRLADVGLLSVF</sequence>
<dbReference type="SUPFAM" id="SSF109604">
    <property type="entry name" value="HD-domain/PDEase-like"/>
    <property type="match status" value="1"/>
</dbReference>
<name>A0ABN2HM29_9ACTN</name>
<dbReference type="InterPro" id="IPR006675">
    <property type="entry name" value="HDIG_dom"/>
</dbReference>
<dbReference type="Gene3D" id="1.10.3210.10">
    <property type="entry name" value="Hypothetical protein af1432"/>
    <property type="match status" value="1"/>
</dbReference>
<reference evidence="2 3" key="1">
    <citation type="journal article" date="2019" name="Int. J. Syst. Evol. Microbiol.">
        <title>The Global Catalogue of Microorganisms (GCM) 10K type strain sequencing project: providing services to taxonomists for standard genome sequencing and annotation.</title>
        <authorList>
            <consortium name="The Broad Institute Genomics Platform"/>
            <consortium name="The Broad Institute Genome Sequencing Center for Infectious Disease"/>
            <person name="Wu L."/>
            <person name="Ma J."/>
        </authorList>
    </citation>
    <scope>NUCLEOTIDE SEQUENCE [LARGE SCALE GENOMIC DNA]</scope>
    <source>
        <strain evidence="2 3">JCM 14718</strain>
    </source>
</reference>
<dbReference type="CDD" id="cd00077">
    <property type="entry name" value="HDc"/>
    <property type="match status" value="1"/>
</dbReference>
<feature type="domain" description="HD" evidence="1">
    <location>
        <begin position="23"/>
        <end position="101"/>
    </location>
</feature>
<dbReference type="EMBL" id="BAAANY010000017">
    <property type="protein sequence ID" value="GAA1690102.1"/>
    <property type="molecule type" value="Genomic_DNA"/>
</dbReference>
<dbReference type="Proteomes" id="UP001500618">
    <property type="component" value="Unassembled WGS sequence"/>
</dbReference>